<dbReference type="EMBL" id="MCGO01000033">
    <property type="protein sequence ID" value="ORY41076.1"/>
    <property type="molecule type" value="Genomic_DNA"/>
</dbReference>
<dbReference type="GO" id="GO:0098744">
    <property type="term" value="F:1-phosphatidylinositol 4-kinase activator activity"/>
    <property type="evidence" value="ECO:0007669"/>
    <property type="project" value="EnsemblFungi"/>
</dbReference>
<dbReference type="STRING" id="329046.A0A1Y2C288"/>
<dbReference type="SMART" id="SM00054">
    <property type="entry name" value="EFh"/>
    <property type="match status" value="1"/>
</dbReference>
<organism evidence="8 9">
    <name type="scientific">Rhizoclosmatium globosum</name>
    <dbReference type="NCBI Taxonomy" id="329046"/>
    <lineage>
        <taxon>Eukaryota</taxon>
        <taxon>Fungi</taxon>
        <taxon>Fungi incertae sedis</taxon>
        <taxon>Chytridiomycota</taxon>
        <taxon>Chytridiomycota incertae sedis</taxon>
        <taxon>Chytridiomycetes</taxon>
        <taxon>Chytridiales</taxon>
        <taxon>Chytriomycetaceae</taxon>
        <taxon>Rhizoclosmatium</taxon>
    </lineage>
</organism>
<dbReference type="InterPro" id="IPR011992">
    <property type="entry name" value="EF-hand-dom_pair"/>
</dbReference>
<keyword evidence="5" id="KW-0106">Calcium</keyword>
<dbReference type="AlphaFoldDB" id="A0A1Y2C288"/>
<evidence type="ECO:0000256" key="2">
    <source>
        <dbReference type="ARBA" id="ARBA00022707"/>
    </source>
</evidence>
<accession>A0A1Y2C288</accession>
<comment type="similarity">
    <text evidence="1">Belongs to the recoverin family.</text>
</comment>
<dbReference type="PROSITE" id="PS50222">
    <property type="entry name" value="EF_HAND_2"/>
    <property type="match status" value="1"/>
</dbReference>
<evidence type="ECO:0000256" key="1">
    <source>
        <dbReference type="ARBA" id="ARBA00006049"/>
    </source>
</evidence>
<evidence type="ECO:0000313" key="8">
    <source>
        <dbReference type="EMBL" id="ORY41076.1"/>
    </source>
</evidence>
<dbReference type="GO" id="GO:0000139">
    <property type="term" value="C:Golgi membrane"/>
    <property type="evidence" value="ECO:0007669"/>
    <property type="project" value="EnsemblFungi"/>
</dbReference>
<keyword evidence="3" id="KW-0479">Metal-binding</keyword>
<comment type="caution">
    <text evidence="8">The sequence shown here is derived from an EMBL/GenBank/DDBJ whole genome shotgun (WGS) entry which is preliminary data.</text>
</comment>
<dbReference type="Pfam" id="PF00036">
    <property type="entry name" value="EF-hand_1"/>
    <property type="match status" value="1"/>
</dbReference>
<evidence type="ECO:0000256" key="3">
    <source>
        <dbReference type="ARBA" id="ARBA00022723"/>
    </source>
</evidence>
<evidence type="ECO:0000259" key="7">
    <source>
        <dbReference type="PROSITE" id="PS50222"/>
    </source>
</evidence>
<dbReference type="GO" id="GO:0009966">
    <property type="term" value="P:regulation of signal transduction"/>
    <property type="evidence" value="ECO:0007669"/>
    <property type="project" value="EnsemblFungi"/>
</dbReference>
<keyword evidence="6" id="KW-0449">Lipoprotein</keyword>
<gene>
    <name evidence="8" type="ORF">BCR33DRAFT_787290</name>
</gene>
<dbReference type="InterPro" id="IPR018247">
    <property type="entry name" value="EF_Hand_1_Ca_BS"/>
</dbReference>
<dbReference type="SUPFAM" id="SSF47473">
    <property type="entry name" value="EF-hand"/>
    <property type="match status" value="1"/>
</dbReference>
<dbReference type="InterPro" id="IPR028846">
    <property type="entry name" value="Recoverin"/>
</dbReference>
<sequence length="179" mass="20367">MGNKASKLPNSEAVALERDTHFQKKELQEWFVPAVNIQSHLNLFVGKGIHEGMPTGSLTKAAFKDMYKQYFPLGNPDAYAGRVFHLFDVDKNGVCERRLSLNKGTEVEKLQWAFTLYDVNGDGYVTRDEMIQVTPREESRQTVWNDGYGWGWKLSLQDFVKGAQNDPTTMEALAVQYLV</sequence>
<keyword evidence="4" id="KW-0677">Repeat</keyword>
<keyword evidence="9" id="KW-1185">Reference proteome</keyword>
<evidence type="ECO:0000256" key="4">
    <source>
        <dbReference type="ARBA" id="ARBA00022737"/>
    </source>
</evidence>
<dbReference type="InterPro" id="IPR002048">
    <property type="entry name" value="EF_hand_dom"/>
</dbReference>
<keyword evidence="2" id="KW-0519">Myristate</keyword>
<dbReference type="PANTHER" id="PTHR23055">
    <property type="entry name" value="CALCIUM BINDING PROTEINS"/>
    <property type="match status" value="1"/>
</dbReference>
<name>A0A1Y2C288_9FUNG</name>
<evidence type="ECO:0000256" key="6">
    <source>
        <dbReference type="ARBA" id="ARBA00023288"/>
    </source>
</evidence>
<dbReference type="Gene3D" id="1.10.238.10">
    <property type="entry name" value="EF-hand"/>
    <property type="match status" value="2"/>
</dbReference>
<dbReference type="PROSITE" id="PS00018">
    <property type="entry name" value="EF_HAND_1"/>
    <property type="match status" value="1"/>
</dbReference>
<evidence type="ECO:0000313" key="9">
    <source>
        <dbReference type="Proteomes" id="UP000193642"/>
    </source>
</evidence>
<evidence type="ECO:0000256" key="5">
    <source>
        <dbReference type="ARBA" id="ARBA00022837"/>
    </source>
</evidence>
<proteinExistence type="inferred from homology"/>
<dbReference type="Proteomes" id="UP000193642">
    <property type="component" value="Unassembled WGS sequence"/>
</dbReference>
<dbReference type="PANTHER" id="PTHR23055:SF178">
    <property type="entry name" value="NEUROCALCIN HOMOLOG"/>
    <property type="match status" value="1"/>
</dbReference>
<protein>
    <submittedName>
        <fullName evidence="8">EF-hand</fullName>
    </submittedName>
</protein>
<dbReference type="CDD" id="cd00051">
    <property type="entry name" value="EFh"/>
    <property type="match status" value="1"/>
</dbReference>
<reference evidence="8 9" key="1">
    <citation type="submission" date="2016-07" db="EMBL/GenBank/DDBJ databases">
        <title>Pervasive Adenine N6-methylation of Active Genes in Fungi.</title>
        <authorList>
            <consortium name="DOE Joint Genome Institute"/>
            <person name="Mondo S.J."/>
            <person name="Dannebaum R.O."/>
            <person name="Kuo R.C."/>
            <person name="Labutti K."/>
            <person name="Haridas S."/>
            <person name="Kuo A."/>
            <person name="Salamov A."/>
            <person name="Ahrendt S.R."/>
            <person name="Lipzen A."/>
            <person name="Sullivan W."/>
            <person name="Andreopoulos W.B."/>
            <person name="Clum A."/>
            <person name="Lindquist E."/>
            <person name="Daum C."/>
            <person name="Ramamoorthy G.K."/>
            <person name="Gryganskyi A."/>
            <person name="Culley D."/>
            <person name="Magnuson J.K."/>
            <person name="James T.Y."/>
            <person name="O'Malley M.A."/>
            <person name="Stajich J.E."/>
            <person name="Spatafora J.W."/>
            <person name="Visel A."/>
            <person name="Grigoriev I.V."/>
        </authorList>
    </citation>
    <scope>NUCLEOTIDE SEQUENCE [LARGE SCALE GENOMIC DNA]</scope>
    <source>
        <strain evidence="8 9">JEL800</strain>
    </source>
</reference>
<feature type="domain" description="EF-hand" evidence="7">
    <location>
        <begin position="105"/>
        <end position="140"/>
    </location>
</feature>
<dbReference type="GO" id="GO:0005509">
    <property type="term" value="F:calcium ion binding"/>
    <property type="evidence" value="ECO:0007669"/>
    <property type="project" value="InterPro"/>
</dbReference>
<dbReference type="OrthoDB" id="191686at2759"/>